<evidence type="ECO:0000256" key="11">
    <source>
        <dbReference type="ARBA" id="ARBA00022840"/>
    </source>
</evidence>
<keyword evidence="12" id="KW-1133">Transmembrane helix</keyword>
<dbReference type="PANTHER" id="PTHR45339">
    <property type="entry name" value="HYBRID SIGNAL TRANSDUCTION HISTIDINE KINASE J"/>
    <property type="match status" value="1"/>
</dbReference>
<dbReference type="Pfam" id="PF08447">
    <property type="entry name" value="PAS_3"/>
    <property type="match status" value="1"/>
</dbReference>
<dbReference type="SUPFAM" id="SSF47226">
    <property type="entry name" value="Histidine-containing phosphotransfer domain, HPT domain"/>
    <property type="match status" value="1"/>
</dbReference>
<organism evidence="24 25">
    <name type="scientific">Roseateles oligotrophus</name>
    <dbReference type="NCBI Taxonomy" id="1769250"/>
    <lineage>
        <taxon>Bacteria</taxon>
        <taxon>Pseudomonadati</taxon>
        <taxon>Pseudomonadota</taxon>
        <taxon>Betaproteobacteria</taxon>
        <taxon>Burkholderiales</taxon>
        <taxon>Sphaerotilaceae</taxon>
        <taxon>Roseateles</taxon>
    </lineage>
</organism>
<dbReference type="SMART" id="SM00387">
    <property type="entry name" value="HATPase_c"/>
    <property type="match status" value="1"/>
</dbReference>
<dbReference type="InterPro" id="IPR001789">
    <property type="entry name" value="Sig_transdc_resp-reg_receiver"/>
</dbReference>
<feature type="modified residue" description="Phosphohistidine" evidence="18">
    <location>
        <position position="1090"/>
    </location>
</feature>
<keyword evidence="25" id="KW-1185">Reference proteome</keyword>
<keyword evidence="9" id="KW-0547">Nucleotide-binding</keyword>
<dbReference type="PROSITE" id="PS50110">
    <property type="entry name" value="RESPONSE_REGULATORY"/>
    <property type="match status" value="2"/>
</dbReference>
<dbReference type="Gene3D" id="1.20.120.160">
    <property type="entry name" value="HPT domain"/>
    <property type="match status" value="1"/>
</dbReference>
<dbReference type="InterPro" id="IPR004358">
    <property type="entry name" value="Sig_transdc_His_kin-like_C"/>
</dbReference>
<keyword evidence="13" id="KW-0902">Two-component regulatory system</keyword>
<evidence type="ECO:0000256" key="17">
    <source>
        <dbReference type="ARBA" id="ARBA00070152"/>
    </source>
</evidence>
<evidence type="ECO:0000256" key="12">
    <source>
        <dbReference type="ARBA" id="ARBA00022989"/>
    </source>
</evidence>
<feature type="domain" description="HPt" evidence="23">
    <location>
        <begin position="1051"/>
        <end position="1154"/>
    </location>
</feature>
<evidence type="ECO:0000256" key="15">
    <source>
        <dbReference type="ARBA" id="ARBA00023136"/>
    </source>
</evidence>
<dbReference type="Gene3D" id="3.30.450.20">
    <property type="entry name" value="PAS domain"/>
    <property type="match status" value="2"/>
</dbReference>
<dbReference type="InterPro" id="IPR005467">
    <property type="entry name" value="His_kinase_dom"/>
</dbReference>
<comment type="caution">
    <text evidence="24">The sequence shown here is derived from an EMBL/GenBank/DDBJ whole genome shotgun (WGS) entry which is preliminary data.</text>
</comment>
<dbReference type="Pfam" id="PF00072">
    <property type="entry name" value="Response_reg"/>
    <property type="match status" value="2"/>
</dbReference>
<comment type="function">
    <text evidence="16">Member of the two-component regulatory system BvgS/BvgA. Phosphorylates BvgA via a four-step phosphorelay in response to environmental signals.</text>
</comment>
<dbReference type="SUPFAM" id="SSF47384">
    <property type="entry name" value="Homodimeric domain of signal transducing histidine kinase"/>
    <property type="match status" value="1"/>
</dbReference>
<evidence type="ECO:0000256" key="8">
    <source>
        <dbReference type="ARBA" id="ARBA00022729"/>
    </source>
</evidence>
<feature type="domain" description="Response regulatory" evidence="21">
    <location>
        <begin position="886"/>
        <end position="1007"/>
    </location>
</feature>
<comment type="subcellular location">
    <subcellularLocation>
        <location evidence="2">Cell membrane</location>
        <topology evidence="2">Multi-pass membrane protein</topology>
    </subcellularLocation>
</comment>
<dbReference type="Proteomes" id="UP000562027">
    <property type="component" value="Unassembled WGS sequence"/>
</dbReference>
<dbReference type="FunFam" id="3.30.565.10:FF:000010">
    <property type="entry name" value="Sensor histidine kinase RcsC"/>
    <property type="match status" value="1"/>
</dbReference>
<keyword evidence="11" id="KW-0067">ATP-binding</keyword>
<feature type="domain" description="Response regulatory" evidence="21">
    <location>
        <begin position="746"/>
        <end position="867"/>
    </location>
</feature>
<dbReference type="InterPro" id="IPR036641">
    <property type="entry name" value="HPT_dom_sf"/>
</dbReference>
<dbReference type="Pfam" id="PF00512">
    <property type="entry name" value="HisKA"/>
    <property type="match status" value="1"/>
</dbReference>
<dbReference type="Pfam" id="PF13188">
    <property type="entry name" value="PAS_8"/>
    <property type="match status" value="1"/>
</dbReference>
<dbReference type="RefSeq" id="WP_184298359.1">
    <property type="nucleotide sequence ID" value="NZ_JACHLP010000003.1"/>
</dbReference>
<dbReference type="SMART" id="SM00448">
    <property type="entry name" value="REC"/>
    <property type="match status" value="2"/>
</dbReference>
<dbReference type="SUPFAM" id="SSF55785">
    <property type="entry name" value="PYP-like sensor domain (PAS domain)"/>
    <property type="match status" value="2"/>
</dbReference>
<dbReference type="AlphaFoldDB" id="A0A840L418"/>
<keyword evidence="4" id="KW-1003">Cell membrane</keyword>
<dbReference type="GO" id="GO:0000155">
    <property type="term" value="F:phosphorelay sensor kinase activity"/>
    <property type="evidence" value="ECO:0007669"/>
    <property type="project" value="InterPro"/>
</dbReference>
<evidence type="ECO:0000256" key="16">
    <source>
        <dbReference type="ARBA" id="ARBA00058004"/>
    </source>
</evidence>
<evidence type="ECO:0000313" key="25">
    <source>
        <dbReference type="Proteomes" id="UP000562027"/>
    </source>
</evidence>
<dbReference type="PANTHER" id="PTHR45339:SF1">
    <property type="entry name" value="HYBRID SIGNAL TRANSDUCTION HISTIDINE KINASE J"/>
    <property type="match status" value="1"/>
</dbReference>
<feature type="domain" description="PAS" evidence="22">
    <location>
        <begin position="226"/>
        <end position="302"/>
    </location>
</feature>
<evidence type="ECO:0000259" key="23">
    <source>
        <dbReference type="PROSITE" id="PS50894"/>
    </source>
</evidence>
<dbReference type="Gene3D" id="3.30.565.10">
    <property type="entry name" value="Histidine kinase-like ATPase, C-terminal domain"/>
    <property type="match status" value="1"/>
</dbReference>
<evidence type="ECO:0000256" key="1">
    <source>
        <dbReference type="ARBA" id="ARBA00000085"/>
    </source>
</evidence>
<dbReference type="CDD" id="cd00082">
    <property type="entry name" value="HisKA"/>
    <property type="match status" value="1"/>
</dbReference>
<dbReference type="PRINTS" id="PR00344">
    <property type="entry name" value="BCTRLSENSOR"/>
</dbReference>
<dbReference type="EC" id="2.7.13.3" evidence="3"/>
<reference evidence="24 25" key="1">
    <citation type="submission" date="2020-08" db="EMBL/GenBank/DDBJ databases">
        <title>Functional genomics of gut bacteria from endangered species of beetles.</title>
        <authorList>
            <person name="Carlos-Shanley C."/>
        </authorList>
    </citation>
    <scope>NUCLEOTIDE SEQUENCE [LARGE SCALE GENOMIC DNA]</scope>
    <source>
        <strain evidence="24 25">S00239</strain>
    </source>
</reference>
<keyword evidence="15" id="KW-0472">Membrane</keyword>
<feature type="domain" description="Histidine kinase" evidence="20">
    <location>
        <begin position="499"/>
        <end position="727"/>
    </location>
</feature>
<dbReference type="SMART" id="SM00091">
    <property type="entry name" value="PAS"/>
    <property type="match status" value="2"/>
</dbReference>
<keyword evidence="7" id="KW-0812">Transmembrane</keyword>
<dbReference type="InterPro" id="IPR003594">
    <property type="entry name" value="HATPase_dom"/>
</dbReference>
<evidence type="ECO:0000256" key="6">
    <source>
        <dbReference type="ARBA" id="ARBA00022679"/>
    </source>
</evidence>
<feature type="modified residue" description="4-aspartylphosphate" evidence="19">
    <location>
        <position position="940"/>
    </location>
</feature>
<keyword evidence="6" id="KW-0808">Transferase</keyword>
<dbReference type="SUPFAM" id="SSF52172">
    <property type="entry name" value="CheY-like"/>
    <property type="match status" value="2"/>
</dbReference>
<dbReference type="CDD" id="cd17546">
    <property type="entry name" value="REC_hyHK_CKI1_RcsC-like"/>
    <property type="match status" value="1"/>
</dbReference>
<evidence type="ECO:0000256" key="4">
    <source>
        <dbReference type="ARBA" id="ARBA00022475"/>
    </source>
</evidence>
<feature type="modified residue" description="4-aspartylphosphate" evidence="19">
    <location>
        <position position="800"/>
    </location>
</feature>
<dbReference type="GO" id="GO:0005886">
    <property type="term" value="C:plasma membrane"/>
    <property type="evidence" value="ECO:0007669"/>
    <property type="project" value="UniProtKB-SubCell"/>
</dbReference>
<keyword evidence="14" id="KW-0843">Virulence</keyword>
<accession>A0A840L418</accession>
<dbReference type="SUPFAM" id="SSF55874">
    <property type="entry name" value="ATPase domain of HSP90 chaperone/DNA topoisomerase II/histidine kinase"/>
    <property type="match status" value="1"/>
</dbReference>
<dbReference type="InterPro" id="IPR000014">
    <property type="entry name" value="PAS"/>
</dbReference>
<dbReference type="InterPro" id="IPR036890">
    <property type="entry name" value="HATPase_C_sf"/>
</dbReference>
<evidence type="ECO:0000256" key="19">
    <source>
        <dbReference type="PROSITE-ProRule" id="PRU00169"/>
    </source>
</evidence>
<dbReference type="PROSITE" id="PS50112">
    <property type="entry name" value="PAS"/>
    <property type="match status" value="1"/>
</dbReference>
<evidence type="ECO:0000256" key="3">
    <source>
        <dbReference type="ARBA" id="ARBA00012438"/>
    </source>
</evidence>
<dbReference type="GO" id="GO:0005524">
    <property type="term" value="F:ATP binding"/>
    <property type="evidence" value="ECO:0007669"/>
    <property type="project" value="UniProtKB-KW"/>
</dbReference>
<keyword evidence="10" id="KW-0418">Kinase</keyword>
<dbReference type="EMBL" id="JACHLP010000003">
    <property type="protein sequence ID" value="MBB4843264.1"/>
    <property type="molecule type" value="Genomic_DNA"/>
</dbReference>
<dbReference type="InterPro" id="IPR013655">
    <property type="entry name" value="PAS_fold_3"/>
</dbReference>
<dbReference type="CDD" id="cd16922">
    <property type="entry name" value="HATPase_EvgS-ArcB-TorS-like"/>
    <property type="match status" value="1"/>
</dbReference>
<dbReference type="InterPro" id="IPR035965">
    <property type="entry name" value="PAS-like_dom_sf"/>
</dbReference>
<proteinExistence type="predicted"/>
<evidence type="ECO:0000256" key="18">
    <source>
        <dbReference type="PROSITE-ProRule" id="PRU00110"/>
    </source>
</evidence>
<dbReference type="Pfam" id="PF01627">
    <property type="entry name" value="Hpt"/>
    <property type="match status" value="1"/>
</dbReference>
<comment type="catalytic activity">
    <reaction evidence="1">
        <text>ATP + protein L-histidine = ADP + protein N-phospho-L-histidine.</text>
        <dbReference type="EC" id="2.7.13.3"/>
    </reaction>
</comment>
<dbReference type="PROSITE" id="PS50894">
    <property type="entry name" value="HPT"/>
    <property type="match status" value="1"/>
</dbReference>
<sequence length="1237" mass="134374">MLIAGLLLLYTAIGVVQLRQHQALSQVSQRSSQEDAFVLWQLEMEYQRFSEALTQRVMAPQELGLEELKLRYELFVSRMLLLDAPTTRQLLKDQALLQRSRADLERFVQQADTVLGEQAIQAASQARLQTLRAPLAGLREGIHAMSLDAVTSAALAVDERTAQVHQQSIITTALTVLQGLLTLALLLAMMRQYRARSAAKAEAEANRLSLLETAARLQAESIQRAARDELQAITDALPLLVFRQQRTPGEAARFTYVSGRAQEVLGLGPAQLLEQYELLAALIHPEDRERIAAASDFALRERRPLREEFRICQPGGGEHWVYCESQSRLQDDGQLICTGYIQLIDEQKRRERALTEITEQQRVIFENVPSGLIFSADGAIRQYNSSFAAMLGVEGANLIGSSASMLFPDRHAHEQFNAQAVPLLELGLKVVVEREFSRIRGPNFFGRIVGKRVPGGEYSKATIWVLEDISEQKASERELRRAREMAEEATRLKGDFLANMSHEIRTPMNAIIGLSHLALKTELSLRQRDYLGKILQSSQHLLGIINDILDFSKIEAGKLTLEQLPFELDALLGHVANVTADKAALKGLELICDVAPDVPQQLIGDSLRLGQVLINYANNAIKFTEQGEVIFRVRRLPTPAAAADFGPDELLLRFEVSDTGIGLGPEQIGQLFQSFSQADSSISRKYGGTGLGLAICKSLAEAMGGEVGVQSQLGRGSLFWFSARLRLGEAMPPRGLPRHPASASRQVLVVDDHPNAAAVLCGLLQALGHQAQAAHSGSAALAALTAQADGPQPFELVLLDWQMPALDGAATLRAIRRLPLQPAPHCIMVSDYGREDALRSAQHLGLSEVLIKPVNGAALLGALRRISHDPPVPSEAEALRPFRGARLLLVEDNELNQQVACELLGDVGFAVDVAGDGLQGVQQVAQARREGRPYELVLMDLQMPVMDGIHAALEMRKDPHNAALPIVAMTANAMPADRERCLAAGMNDFVAKPIEPEQLWRALKTWVAPRPGPEPGRAANAPAAQLDAGLARLAAVQGLDVAQGLRLVAGKERLYRSLLGRFIAGQSGVPAAIAAAVQAGEHAAAERLAHTLKGLAGSIGAEGLQALSARVEQAVHEQPSHLPQDLQALELGMRELLQALGPLLQTADAELPLAAEPGQTQTQALAEAPAQVLLALRRLLHDCDASALEYAQSRGPVLRALLGRRSAELEELLLDYGFAEALRLLDEAAAEAGLRPD</sequence>
<evidence type="ECO:0000313" key="24">
    <source>
        <dbReference type="EMBL" id="MBB4843264.1"/>
    </source>
</evidence>
<evidence type="ECO:0000259" key="22">
    <source>
        <dbReference type="PROSITE" id="PS50112"/>
    </source>
</evidence>
<evidence type="ECO:0000256" key="5">
    <source>
        <dbReference type="ARBA" id="ARBA00022553"/>
    </source>
</evidence>
<dbReference type="NCBIfam" id="TIGR00229">
    <property type="entry name" value="sensory_box"/>
    <property type="match status" value="2"/>
</dbReference>
<dbReference type="SMART" id="SM00388">
    <property type="entry name" value="HisKA"/>
    <property type="match status" value="1"/>
</dbReference>
<dbReference type="InterPro" id="IPR003661">
    <property type="entry name" value="HisK_dim/P_dom"/>
</dbReference>
<protein>
    <recommendedName>
        <fullName evidence="17">Virulence sensor protein BvgS</fullName>
        <ecNumber evidence="3">2.7.13.3</ecNumber>
    </recommendedName>
</protein>
<evidence type="ECO:0000256" key="13">
    <source>
        <dbReference type="ARBA" id="ARBA00023012"/>
    </source>
</evidence>
<evidence type="ECO:0000256" key="2">
    <source>
        <dbReference type="ARBA" id="ARBA00004651"/>
    </source>
</evidence>
<dbReference type="InterPro" id="IPR008207">
    <property type="entry name" value="Sig_transdc_His_kin_Hpt_dom"/>
</dbReference>
<keyword evidence="5 19" id="KW-0597">Phosphoprotein</keyword>
<dbReference type="InterPro" id="IPR036097">
    <property type="entry name" value="HisK_dim/P_sf"/>
</dbReference>
<evidence type="ECO:0000256" key="9">
    <source>
        <dbReference type="ARBA" id="ARBA00022741"/>
    </source>
</evidence>
<evidence type="ECO:0000259" key="21">
    <source>
        <dbReference type="PROSITE" id="PS50110"/>
    </source>
</evidence>
<dbReference type="Gene3D" id="1.10.287.130">
    <property type="match status" value="1"/>
</dbReference>
<dbReference type="FunFam" id="1.10.287.130:FF:000003">
    <property type="entry name" value="Histidine kinase"/>
    <property type="match status" value="1"/>
</dbReference>
<evidence type="ECO:0000256" key="14">
    <source>
        <dbReference type="ARBA" id="ARBA00023026"/>
    </source>
</evidence>
<dbReference type="Gene3D" id="3.40.50.2300">
    <property type="match status" value="2"/>
</dbReference>
<dbReference type="InterPro" id="IPR011006">
    <property type="entry name" value="CheY-like_superfamily"/>
</dbReference>
<dbReference type="CDD" id="cd00130">
    <property type="entry name" value="PAS"/>
    <property type="match status" value="1"/>
</dbReference>
<dbReference type="Pfam" id="PF02518">
    <property type="entry name" value="HATPase_c"/>
    <property type="match status" value="1"/>
</dbReference>
<keyword evidence="8" id="KW-0732">Signal</keyword>
<gene>
    <name evidence="24" type="ORF">HNP55_001783</name>
</gene>
<evidence type="ECO:0000256" key="7">
    <source>
        <dbReference type="ARBA" id="ARBA00022692"/>
    </source>
</evidence>
<dbReference type="PROSITE" id="PS50109">
    <property type="entry name" value="HIS_KIN"/>
    <property type="match status" value="1"/>
</dbReference>
<name>A0A840L418_9BURK</name>
<evidence type="ECO:0000256" key="10">
    <source>
        <dbReference type="ARBA" id="ARBA00022777"/>
    </source>
</evidence>
<evidence type="ECO:0000259" key="20">
    <source>
        <dbReference type="PROSITE" id="PS50109"/>
    </source>
</evidence>